<dbReference type="InterPro" id="IPR035107">
    <property type="entry name" value="tRNA_thiolation_TtcA_Ctu1"/>
</dbReference>
<dbReference type="PANTHER" id="PTHR11807">
    <property type="entry name" value="ATPASES OF THE PP SUPERFAMILY-RELATED"/>
    <property type="match status" value="1"/>
</dbReference>
<proteinExistence type="predicted"/>
<feature type="domain" description="tRNA(Ile)-lysidine/2-thiocytidine synthase N-terminal" evidence="3">
    <location>
        <begin position="53"/>
        <end position="231"/>
    </location>
</feature>
<dbReference type="InterPro" id="IPR014729">
    <property type="entry name" value="Rossmann-like_a/b/a_fold"/>
</dbReference>
<dbReference type="Proteomes" id="UP000055060">
    <property type="component" value="Unassembled WGS sequence"/>
</dbReference>
<dbReference type="CDD" id="cd01993">
    <property type="entry name" value="TtuA-like"/>
    <property type="match status" value="1"/>
</dbReference>
<feature type="binding site" evidence="2">
    <location>
        <position position="304"/>
    </location>
    <ligand>
        <name>Zn(2+)</name>
        <dbReference type="ChEBI" id="CHEBI:29105"/>
        <label>2</label>
    </ligand>
</feature>
<dbReference type="OrthoDB" id="9801054at2"/>
<keyword evidence="1" id="KW-0808">Transferase</keyword>
<evidence type="ECO:0000259" key="4">
    <source>
        <dbReference type="Pfam" id="PF22082"/>
    </source>
</evidence>
<protein>
    <submittedName>
        <fullName evidence="5">Predicted ATPase of the PP-loop superfamily implicated in cell cycle control</fullName>
    </submittedName>
</protein>
<feature type="binding site" evidence="2">
    <location>
        <position position="307"/>
    </location>
    <ligand>
        <name>Zn(2+)</name>
        <dbReference type="ChEBI" id="CHEBI:29105"/>
        <label>2</label>
    </ligand>
</feature>
<feature type="binding site" evidence="2">
    <location>
        <position position="9"/>
    </location>
    <ligand>
        <name>Zn(2+)</name>
        <dbReference type="ChEBI" id="CHEBI:29105"/>
        <label>1</label>
    </ligand>
</feature>
<dbReference type="InterPro" id="IPR054306">
    <property type="entry name" value="TtuA-like_LIM_N"/>
</dbReference>
<dbReference type="GO" id="GO:0002143">
    <property type="term" value="P:tRNA wobble position uridine thiolation"/>
    <property type="evidence" value="ECO:0007669"/>
    <property type="project" value="TreeGrafter"/>
</dbReference>
<feature type="binding site" evidence="2">
    <location>
        <position position="294"/>
    </location>
    <ligand>
        <name>Zn(2+)</name>
        <dbReference type="ChEBI" id="CHEBI:29105"/>
        <label>2</label>
    </ligand>
</feature>
<name>A0A0S7B9N9_9CHLR</name>
<evidence type="ECO:0000256" key="1">
    <source>
        <dbReference type="ARBA" id="ARBA00022679"/>
    </source>
</evidence>
<dbReference type="PANTHER" id="PTHR11807:SF27">
    <property type="entry name" value="TRNA-5-METHYLURIDINE(54) 2-SULFURTRANSFERASE"/>
    <property type="match status" value="1"/>
</dbReference>
<feature type="binding site" evidence="2">
    <location>
        <position position="28"/>
    </location>
    <ligand>
        <name>Zn(2+)</name>
        <dbReference type="ChEBI" id="CHEBI:29105"/>
        <label>1</label>
    </ligand>
</feature>
<dbReference type="STRING" id="360412.LARV_01989"/>
<gene>
    <name evidence="5" type="ORF">LARV_01989</name>
</gene>
<dbReference type="GO" id="GO:0000049">
    <property type="term" value="F:tRNA binding"/>
    <property type="evidence" value="ECO:0007669"/>
    <property type="project" value="TreeGrafter"/>
</dbReference>
<dbReference type="AlphaFoldDB" id="A0A0S7B9N9"/>
<evidence type="ECO:0000313" key="5">
    <source>
        <dbReference type="EMBL" id="GAP14223.1"/>
    </source>
</evidence>
<sequence length="313" mass="35296">MSNYVCSKCRAPAVFRMRHHRLAFCQAHYLEWFIEQTARVIEKYHMFTPQDRILVAVSGGKDSLALWDVLWRLGYPTDGLYINLGINGSDLEYSNESEHYARAFAEQNNLTLRVVNVQQSYAETIPQLASHSQRGRVKPCGVCGLVKRHIMNQVAMDNGYSLLTTAHNLDDEVAVLMGNTLTWQVDLLQRQSPVLPAEDGFVRKAKPFCRFYERETAAYTLLRGIPYEEDECPYAVGSKQLTFKDILNKLEETTPGIKMNFYASFQNARADGYFVAPGKTTDEPTAELRKCPGCGQPTTSAGLCAFCRLVKPA</sequence>
<dbReference type="Pfam" id="PF22082">
    <property type="entry name" value="TtuA_LIM_N"/>
    <property type="match status" value="1"/>
</dbReference>
<reference evidence="5" key="1">
    <citation type="submission" date="2015-07" db="EMBL/GenBank/DDBJ databases">
        <title>Draft Genome Sequences of Anaerolinea thermolimosa IMO-1, Bellilinea caldifistulae GOMI-1, Leptolinea tardivitalis YMTK-2, Levilinea saccharolytica KIBI-1,Longilinea arvoryzae KOME-1, Previously Described as Members of the Anaerolineaceae (Chloroflexi).</title>
        <authorList>
            <person name="Sekiguchi Y."/>
            <person name="Ohashi A."/>
            <person name="Matsuura N."/>
            <person name="Tourlousse M.D."/>
        </authorList>
    </citation>
    <scope>NUCLEOTIDE SEQUENCE [LARGE SCALE GENOMIC DNA]</scope>
    <source>
        <strain evidence="5">KOME-1</strain>
    </source>
</reference>
<dbReference type="Gene3D" id="3.40.50.620">
    <property type="entry name" value="HUPs"/>
    <property type="match status" value="1"/>
</dbReference>
<evidence type="ECO:0000259" key="3">
    <source>
        <dbReference type="Pfam" id="PF01171"/>
    </source>
</evidence>
<keyword evidence="2" id="KW-0479">Metal-binding</keyword>
<organism evidence="5">
    <name type="scientific">Longilinea arvoryzae</name>
    <dbReference type="NCBI Taxonomy" id="360412"/>
    <lineage>
        <taxon>Bacteria</taxon>
        <taxon>Bacillati</taxon>
        <taxon>Chloroflexota</taxon>
        <taxon>Anaerolineae</taxon>
        <taxon>Anaerolineales</taxon>
        <taxon>Anaerolineaceae</taxon>
        <taxon>Longilinea</taxon>
    </lineage>
</organism>
<feature type="binding site" evidence="2">
    <location>
        <position position="25"/>
    </location>
    <ligand>
        <name>Zn(2+)</name>
        <dbReference type="ChEBI" id="CHEBI:29105"/>
        <label>1</label>
    </ligand>
</feature>
<evidence type="ECO:0000256" key="2">
    <source>
        <dbReference type="PIRSR" id="PIRSR004976-50"/>
    </source>
</evidence>
<keyword evidence="6" id="KW-1185">Reference proteome</keyword>
<dbReference type="Pfam" id="PF01171">
    <property type="entry name" value="ATP_bind_3"/>
    <property type="match status" value="1"/>
</dbReference>
<keyword evidence="2" id="KW-0862">Zinc</keyword>
<dbReference type="GO" id="GO:0016740">
    <property type="term" value="F:transferase activity"/>
    <property type="evidence" value="ECO:0007669"/>
    <property type="project" value="UniProtKB-KW"/>
</dbReference>
<evidence type="ECO:0000313" key="6">
    <source>
        <dbReference type="Proteomes" id="UP000055060"/>
    </source>
</evidence>
<accession>A0A0S7B9N9</accession>
<dbReference type="SUPFAM" id="SSF52402">
    <property type="entry name" value="Adenine nucleotide alpha hydrolases-like"/>
    <property type="match status" value="1"/>
</dbReference>
<dbReference type="RefSeq" id="WP_075073500.1">
    <property type="nucleotide sequence ID" value="NZ_DF967972.1"/>
</dbReference>
<feature type="binding site" evidence="2">
    <location>
        <position position="6"/>
    </location>
    <ligand>
        <name>Zn(2+)</name>
        <dbReference type="ChEBI" id="CHEBI:29105"/>
        <label>1</label>
    </ligand>
</feature>
<dbReference type="GO" id="GO:0002144">
    <property type="term" value="C:cytosolic tRNA wobble base thiouridylase complex"/>
    <property type="evidence" value="ECO:0007669"/>
    <property type="project" value="TreeGrafter"/>
</dbReference>
<feature type="binding site" evidence="2">
    <location>
        <position position="291"/>
    </location>
    <ligand>
        <name>Zn(2+)</name>
        <dbReference type="ChEBI" id="CHEBI:29105"/>
        <label>2</label>
    </ligand>
</feature>
<dbReference type="PIRSF" id="PIRSF004976">
    <property type="entry name" value="ATPase_YdaO"/>
    <property type="match status" value="1"/>
</dbReference>
<dbReference type="GO" id="GO:0046872">
    <property type="term" value="F:metal ion binding"/>
    <property type="evidence" value="ECO:0007669"/>
    <property type="project" value="UniProtKB-KW"/>
</dbReference>
<feature type="domain" description="2-thiouridine synthetase TtuA-like N-terminal LIM" evidence="4">
    <location>
        <begin position="6"/>
        <end position="30"/>
    </location>
</feature>
<dbReference type="InterPro" id="IPR011063">
    <property type="entry name" value="TilS/TtcA_N"/>
</dbReference>
<dbReference type="EMBL" id="DF967972">
    <property type="protein sequence ID" value="GAP14223.1"/>
    <property type="molecule type" value="Genomic_DNA"/>
</dbReference>